<dbReference type="PROSITE" id="PS00372">
    <property type="entry name" value="PTS_EIIA_TYPE_2_HIS"/>
    <property type="match status" value="1"/>
</dbReference>
<dbReference type="InterPro" id="IPR036390">
    <property type="entry name" value="WH_DNA-bd_sf"/>
</dbReference>
<dbReference type="GO" id="GO:0009401">
    <property type="term" value="P:phosphoenolpyruvate-dependent sugar phosphotransferase system"/>
    <property type="evidence" value="ECO:0007669"/>
    <property type="project" value="InterPro"/>
</dbReference>
<keyword evidence="2" id="KW-0808">Transferase</keyword>
<sequence length="624" mass="72771">MLDRHMQIIQLFLKNPVKTLSSDEISEYINVSNRTVRNDIHVINSNFMDNIIISVKSKGYLLNTTHYTLDVIKERYNHIQSYKEKIMLSIAYQLLMHNKTHTIQQLEQDYLLSKTVLNDYFVRIQQWCQKFNIDLAIKKKQGILVNGSNNDITNAIIHLNQLSTGHGHVEDLILGELPEAHQRMIAHIIQETLEQFGIETSEIQIRQLLIHLILIIKRKQQLNEIDTLNYESTLIAQSCIKQINDRLGYNLSSQITNMFSFFIGYHFNKLDLGIERIFIQSYIDRLIELMQKRIHVPFSEDTILQQNLYNHFSKAYLRITQNIYLNNPLVTEIKKLYPYVFNTLFEAINKLNINTDIEMSEDEIAFLTIHFQAAIERRTKAKLNAVIVCYYGLGVSNFLETKINNLTDELTVINTIKLENISNNHFENVDLLITTHAIPSHTLNTLPKHITIIKVSPLFSEDDHHKIMHFVKQKQNPIQSQDYMAAVNFLVVNMAQSLHHTVQIFEEAHKILQAHHAITDGYIETALEREKSSSTYIGNYMAIPHGDPEKVLQSHVLIFRTKDIFPWRQHDVKLVFFLAISPKDNGFTKQMMQLIASFDEDNVNHLCSLDDFELKQQILQYMQE</sequence>
<keyword evidence="3" id="KW-0677">Repeat</keyword>
<proteinExistence type="predicted"/>
<evidence type="ECO:0000313" key="10">
    <source>
        <dbReference type="EMBL" id="CDR28532.1"/>
    </source>
</evidence>
<dbReference type="InterPro" id="IPR002178">
    <property type="entry name" value="PTS_EIIA_type-2_dom"/>
</dbReference>
<evidence type="ECO:0000256" key="2">
    <source>
        <dbReference type="ARBA" id="ARBA00022679"/>
    </source>
</evidence>
<accession>A0A077UMI9</accession>
<dbReference type="GO" id="GO:0008982">
    <property type="term" value="F:protein-N(PI)-phosphohistidine-sugar phosphotransferase activity"/>
    <property type="evidence" value="ECO:0007669"/>
    <property type="project" value="InterPro"/>
</dbReference>
<dbReference type="InterPro" id="IPR013196">
    <property type="entry name" value="HTH_11"/>
</dbReference>
<feature type="domain" description="PTS EIIB type-2" evidence="8">
    <location>
        <begin position="383"/>
        <end position="479"/>
    </location>
</feature>
<dbReference type="SUPFAM" id="SSF55804">
    <property type="entry name" value="Phoshotransferase/anion transport protein"/>
    <property type="match status" value="1"/>
</dbReference>
<dbReference type="Gene3D" id="1.10.1790.10">
    <property type="entry name" value="PRD domain"/>
    <property type="match status" value="1"/>
</dbReference>
<dbReference type="InterPro" id="IPR050661">
    <property type="entry name" value="BglG_antiterminators"/>
</dbReference>
<dbReference type="Pfam" id="PF00874">
    <property type="entry name" value="PRD"/>
    <property type="match status" value="1"/>
</dbReference>
<dbReference type="Pfam" id="PF05043">
    <property type="entry name" value="Mga"/>
    <property type="match status" value="1"/>
</dbReference>
<dbReference type="Gene3D" id="3.40.930.10">
    <property type="entry name" value="Mannitol-specific EII, Chain A"/>
    <property type="match status" value="1"/>
</dbReference>
<feature type="domain" description="PRD" evidence="9">
    <location>
        <begin position="274"/>
        <end position="381"/>
    </location>
</feature>
<dbReference type="SUPFAM" id="SSF46785">
    <property type="entry name" value="Winged helix' DNA-binding domain"/>
    <property type="match status" value="1"/>
</dbReference>
<dbReference type="Proteomes" id="UP000044616">
    <property type="component" value="Unassembled WGS sequence"/>
</dbReference>
<comment type="subunit">
    <text evidence="1">Homodimer or homotrimer. Seems to be a monomer when not phosphorylated.</text>
</comment>
<dbReference type="InterPro" id="IPR036388">
    <property type="entry name" value="WH-like_DNA-bd_sf"/>
</dbReference>
<evidence type="ECO:0000256" key="6">
    <source>
        <dbReference type="ARBA" id="ARBA00023163"/>
    </source>
</evidence>
<reference evidence="10 11" key="1">
    <citation type="submission" date="2014-05" db="EMBL/GenBank/DDBJ databases">
        <authorList>
            <person name="Aslett A.Martin."/>
            <person name="De Silva Nishadi"/>
        </authorList>
    </citation>
    <scope>NUCLEOTIDE SEQUENCE [LARGE SCALE GENOMIC DNA]</scope>
</reference>
<dbReference type="SUPFAM" id="SSF63520">
    <property type="entry name" value="PTS-regulatory domain, PRD"/>
    <property type="match status" value="2"/>
</dbReference>
<dbReference type="PANTHER" id="PTHR30185:SF12">
    <property type="entry name" value="TRANSCRIPTIONAL REGULATOR MANR"/>
    <property type="match status" value="1"/>
</dbReference>
<gene>
    <name evidence="10" type="primary">licR_3</name>
    <name evidence="10" type="ORF">ERS140147_01667</name>
</gene>
<dbReference type="CDD" id="cd05568">
    <property type="entry name" value="PTS_IIB_bgl_like"/>
    <property type="match status" value="1"/>
</dbReference>
<feature type="domain" description="PTS EIIA type-2" evidence="7">
    <location>
        <begin position="485"/>
        <end position="624"/>
    </location>
</feature>
<dbReference type="PANTHER" id="PTHR30185">
    <property type="entry name" value="CRYPTIC BETA-GLUCOSIDE BGL OPERON ANTITERMINATOR"/>
    <property type="match status" value="1"/>
</dbReference>
<evidence type="ECO:0000259" key="8">
    <source>
        <dbReference type="PROSITE" id="PS51099"/>
    </source>
</evidence>
<dbReference type="InterPro" id="IPR011608">
    <property type="entry name" value="PRD"/>
</dbReference>
<dbReference type="Gene3D" id="3.40.50.2300">
    <property type="match status" value="1"/>
</dbReference>
<dbReference type="PROSITE" id="PS51372">
    <property type="entry name" value="PRD_2"/>
    <property type="match status" value="1"/>
</dbReference>
<dbReference type="SUPFAM" id="SSF52794">
    <property type="entry name" value="PTS system IIB component-like"/>
    <property type="match status" value="1"/>
</dbReference>
<dbReference type="Gene3D" id="1.10.10.10">
    <property type="entry name" value="Winged helix-like DNA-binding domain superfamily/Winged helix DNA-binding domain"/>
    <property type="match status" value="1"/>
</dbReference>
<protein>
    <submittedName>
        <fullName evidence="10">Transcriptional regulator</fullName>
    </submittedName>
</protein>
<dbReference type="InterPro" id="IPR036095">
    <property type="entry name" value="PTS_EIIB-like_sf"/>
</dbReference>
<name>A0A077UMI9_9STAP</name>
<evidence type="ECO:0000256" key="1">
    <source>
        <dbReference type="ARBA" id="ARBA00011798"/>
    </source>
</evidence>
<dbReference type="PROSITE" id="PS51094">
    <property type="entry name" value="PTS_EIIA_TYPE_2"/>
    <property type="match status" value="1"/>
</dbReference>
<dbReference type="InterPro" id="IPR036634">
    <property type="entry name" value="PRD_sf"/>
</dbReference>
<dbReference type="InterPro" id="IPR013011">
    <property type="entry name" value="PTS_EIIB_2"/>
</dbReference>
<dbReference type="AlphaFoldDB" id="A0A077UMI9"/>
<evidence type="ECO:0000259" key="9">
    <source>
        <dbReference type="PROSITE" id="PS51372"/>
    </source>
</evidence>
<evidence type="ECO:0000256" key="5">
    <source>
        <dbReference type="ARBA" id="ARBA00023159"/>
    </source>
</evidence>
<evidence type="ECO:0000256" key="4">
    <source>
        <dbReference type="ARBA" id="ARBA00023015"/>
    </source>
</evidence>
<dbReference type="GO" id="GO:0006355">
    <property type="term" value="P:regulation of DNA-templated transcription"/>
    <property type="evidence" value="ECO:0007669"/>
    <property type="project" value="InterPro"/>
</dbReference>
<evidence type="ECO:0000259" key="7">
    <source>
        <dbReference type="PROSITE" id="PS51094"/>
    </source>
</evidence>
<evidence type="ECO:0000256" key="3">
    <source>
        <dbReference type="ARBA" id="ARBA00022737"/>
    </source>
</evidence>
<dbReference type="PROSITE" id="PS51099">
    <property type="entry name" value="PTS_EIIB_TYPE_2"/>
    <property type="match status" value="1"/>
</dbReference>
<keyword evidence="6" id="KW-0804">Transcription</keyword>
<organism evidence="10 11">
    <name type="scientific">Staphylococcus schweitzeri</name>
    <dbReference type="NCBI Taxonomy" id="1654388"/>
    <lineage>
        <taxon>Bacteria</taxon>
        <taxon>Bacillati</taxon>
        <taxon>Bacillota</taxon>
        <taxon>Bacilli</taxon>
        <taxon>Bacillales</taxon>
        <taxon>Staphylococcaceae</taxon>
        <taxon>Staphylococcus</taxon>
    </lineage>
</organism>
<dbReference type="InterPro" id="IPR007737">
    <property type="entry name" value="Mga_HTH"/>
</dbReference>
<dbReference type="Pfam" id="PF08279">
    <property type="entry name" value="HTH_11"/>
    <property type="match status" value="1"/>
</dbReference>
<keyword evidence="5" id="KW-0010">Activator</keyword>
<dbReference type="RefSeq" id="WP_047531067.1">
    <property type="nucleotide sequence ID" value="NZ_CCEH01000013.1"/>
</dbReference>
<dbReference type="InterPro" id="IPR016152">
    <property type="entry name" value="PTrfase/Anion_transptr"/>
</dbReference>
<dbReference type="EMBL" id="CCEH01000013">
    <property type="protein sequence ID" value="CDR28532.1"/>
    <property type="molecule type" value="Genomic_DNA"/>
</dbReference>
<keyword evidence="4" id="KW-0805">Transcription regulation</keyword>
<dbReference type="Pfam" id="PF00359">
    <property type="entry name" value="PTS_EIIA_2"/>
    <property type="match status" value="1"/>
</dbReference>
<dbReference type="CDD" id="cd00211">
    <property type="entry name" value="PTS_IIA_fru"/>
    <property type="match status" value="1"/>
</dbReference>
<evidence type="ECO:0000313" key="11">
    <source>
        <dbReference type="Proteomes" id="UP000044616"/>
    </source>
</evidence>